<dbReference type="EMBL" id="CAFBLX010000378">
    <property type="protein sequence ID" value="CAB4922713.1"/>
    <property type="molecule type" value="Genomic_DNA"/>
</dbReference>
<organism evidence="2">
    <name type="scientific">freshwater metagenome</name>
    <dbReference type="NCBI Taxonomy" id="449393"/>
    <lineage>
        <taxon>unclassified sequences</taxon>
        <taxon>metagenomes</taxon>
        <taxon>ecological metagenomes</taxon>
    </lineage>
</organism>
<proteinExistence type="predicted"/>
<evidence type="ECO:0000313" key="2">
    <source>
        <dbReference type="EMBL" id="CAB4922713.1"/>
    </source>
</evidence>
<protein>
    <submittedName>
        <fullName evidence="2">Unannotated protein</fullName>
    </submittedName>
</protein>
<feature type="compositionally biased region" description="Polar residues" evidence="1">
    <location>
        <begin position="9"/>
        <end position="23"/>
    </location>
</feature>
<evidence type="ECO:0000256" key="1">
    <source>
        <dbReference type="SAM" id="MobiDB-lite"/>
    </source>
</evidence>
<accession>A0A6J7HWE3</accession>
<sequence>MKYEVSTPIWVSSSRPTAETTGPTAISGLGPIFGTRAEASAAVIKMPPVIGSDATPAITGLISSTIWK</sequence>
<name>A0A6J7HWE3_9ZZZZ</name>
<dbReference type="AlphaFoldDB" id="A0A6J7HWE3"/>
<reference evidence="2" key="1">
    <citation type="submission" date="2020-05" db="EMBL/GenBank/DDBJ databases">
        <authorList>
            <person name="Chiriac C."/>
            <person name="Salcher M."/>
            <person name="Ghai R."/>
            <person name="Kavagutti S V."/>
        </authorList>
    </citation>
    <scope>NUCLEOTIDE SEQUENCE</scope>
</reference>
<gene>
    <name evidence="2" type="ORF">UFOPK3472_03654</name>
</gene>
<feature type="region of interest" description="Disordered" evidence="1">
    <location>
        <begin position="1"/>
        <end position="23"/>
    </location>
</feature>